<evidence type="ECO:0000313" key="2">
    <source>
        <dbReference type="EMBL" id="MCW1883279.1"/>
    </source>
</evidence>
<evidence type="ECO:0000313" key="3">
    <source>
        <dbReference type="Proteomes" id="UP001207930"/>
    </source>
</evidence>
<feature type="signal peptide" evidence="1">
    <location>
        <begin position="1"/>
        <end position="22"/>
    </location>
</feature>
<evidence type="ECO:0008006" key="4">
    <source>
        <dbReference type="Google" id="ProtNLM"/>
    </source>
</evidence>
<dbReference type="EMBL" id="JAPDDS010000001">
    <property type="protein sequence ID" value="MCW1883279.1"/>
    <property type="molecule type" value="Genomic_DNA"/>
</dbReference>
<sequence length="493" mass="54462">MKPTLFIKAGVLGLLAAQPLHAVKFADCYKVETIDLPSGVPPEVGAIDFAEDGTLFVVLRRGDVLTAKPTKDPKAFAWKLFATGFDNGCGLDVISPTKIRVTQMAEMTEAEDTDGDGEADKFTPFARGWGLSGNYHETNALTRDGKGGYFIAVGTASFSGPTFEHTLGTYSDAGRRGRNYSAVKWKGWVLHSDAKGNITPWASGFRMANGIYQDSGGELWAGDNQGDWKATTPLYHVEKGRFYGHPNSLVWDPEFTKSTDPLAYYRENLDEYNKDRTWAAVEIPHMEMNRSAGEPMEFPKGNHFAGQLLLPDNNGERVTRVMVEKVGDTWQGACTHFIDGRGLHSGNHRARFTADGKQLYLGQTVRGWGAPAEGLQRVNFLGPVPFDIDRVKITKDGFTVSFTKEIPSQYKDAKVWELSSFTYQSKWTYGSDPEDKKSHNVSVVSSDAKSVTLKVDGLAERRVFRIGFPKVDSPDGSPLQNNLAFYTVNKIPD</sequence>
<dbReference type="InterPro" id="IPR011042">
    <property type="entry name" value="6-blade_b-propeller_TolB-like"/>
</dbReference>
<keyword evidence="1" id="KW-0732">Signal</keyword>
<dbReference type="PANTHER" id="PTHR33546">
    <property type="entry name" value="LARGE, MULTIFUNCTIONAL SECRETED PROTEIN-RELATED"/>
    <property type="match status" value="1"/>
</dbReference>
<proteinExistence type="predicted"/>
<evidence type="ECO:0000256" key="1">
    <source>
        <dbReference type="SAM" id="SignalP"/>
    </source>
</evidence>
<keyword evidence="3" id="KW-1185">Reference proteome</keyword>
<comment type="caution">
    <text evidence="2">The sequence shown here is derived from an EMBL/GenBank/DDBJ whole genome shotgun (WGS) entry which is preliminary data.</text>
</comment>
<dbReference type="Gene3D" id="2.120.10.30">
    <property type="entry name" value="TolB, C-terminal domain"/>
    <property type="match status" value="1"/>
</dbReference>
<protein>
    <recommendedName>
        <fullName evidence="4">Glucose/Sorbosone dehydrogenase domain-containing protein</fullName>
    </recommendedName>
</protein>
<name>A0ABT3FJA2_9BACT</name>
<reference evidence="2 3" key="1">
    <citation type="submission" date="2022-10" db="EMBL/GenBank/DDBJ databases">
        <title>Luteolibacter flavescens strain MCCC 1K03193, whole genome shotgun sequencing project.</title>
        <authorList>
            <person name="Zhao G."/>
            <person name="Shen L."/>
        </authorList>
    </citation>
    <scope>NUCLEOTIDE SEQUENCE [LARGE SCALE GENOMIC DNA]</scope>
    <source>
        <strain evidence="2 3">MCCC 1K03193</strain>
    </source>
</reference>
<feature type="chain" id="PRO_5046311095" description="Glucose/Sorbosone dehydrogenase domain-containing protein" evidence="1">
    <location>
        <begin position="23"/>
        <end position="493"/>
    </location>
</feature>
<dbReference type="PANTHER" id="PTHR33546:SF1">
    <property type="entry name" value="LARGE, MULTIFUNCTIONAL SECRETED PROTEIN"/>
    <property type="match status" value="1"/>
</dbReference>
<dbReference type="Proteomes" id="UP001207930">
    <property type="component" value="Unassembled WGS sequence"/>
</dbReference>
<organism evidence="2 3">
    <name type="scientific">Luteolibacter flavescens</name>
    <dbReference type="NCBI Taxonomy" id="1859460"/>
    <lineage>
        <taxon>Bacteria</taxon>
        <taxon>Pseudomonadati</taxon>
        <taxon>Verrucomicrobiota</taxon>
        <taxon>Verrucomicrobiia</taxon>
        <taxon>Verrucomicrobiales</taxon>
        <taxon>Verrucomicrobiaceae</taxon>
        <taxon>Luteolibacter</taxon>
    </lineage>
</organism>
<gene>
    <name evidence="2" type="ORF">OKA04_00970</name>
</gene>
<accession>A0ABT3FJA2</accession>
<dbReference type="RefSeq" id="WP_264499241.1">
    <property type="nucleotide sequence ID" value="NZ_JAPDDS010000001.1"/>
</dbReference>